<dbReference type="AlphaFoldDB" id="A0A9P8Q486"/>
<keyword evidence="5 8" id="KW-0460">Magnesium</keyword>
<dbReference type="PANTHER" id="PTHR43452">
    <property type="entry name" value="PYRUVATE DECARBOXYLASE"/>
    <property type="match status" value="1"/>
</dbReference>
<feature type="binding site" evidence="8">
    <location>
        <position position="511"/>
    </location>
    <ligand>
        <name>Mg(2+)</name>
        <dbReference type="ChEBI" id="CHEBI:18420"/>
    </ligand>
</feature>
<evidence type="ECO:0000259" key="10">
    <source>
        <dbReference type="Pfam" id="PF00205"/>
    </source>
</evidence>
<dbReference type="SUPFAM" id="SSF52467">
    <property type="entry name" value="DHS-like NAD/FAD-binding domain"/>
    <property type="match status" value="1"/>
</dbReference>
<dbReference type="CDD" id="cd02005">
    <property type="entry name" value="TPP_PDC_IPDC"/>
    <property type="match status" value="1"/>
</dbReference>
<dbReference type="GO" id="GO:0004737">
    <property type="term" value="F:pyruvate decarboxylase activity"/>
    <property type="evidence" value="ECO:0007669"/>
    <property type="project" value="TreeGrafter"/>
</dbReference>
<evidence type="ECO:0000259" key="11">
    <source>
        <dbReference type="Pfam" id="PF02775"/>
    </source>
</evidence>
<evidence type="ECO:0000256" key="9">
    <source>
        <dbReference type="RuleBase" id="RU362132"/>
    </source>
</evidence>
<keyword evidence="4" id="KW-0210">Decarboxylase</keyword>
<gene>
    <name evidence="13" type="ORF">WICPIJ_005246</name>
</gene>
<evidence type="ECO:0000256" key="1">
    <source>
        <dbReference type="ARBA" id="ARBA00001964"/>
    </source>
</evidence>
<dbReference type="GO" id="GO:0005634">
    <property type="term" value="C:nucleus"/>
    <property type="evidence" value="ECO:0007669"/>
    <property type="project" value="TreeGrafter"/>
</dbReference>
<organism evidence="13 14">
    <name type="scientific">Wickerhamomyces pijperi</name>
    <name type="common">Yeast</name>
    <name type="synonym">Pichia pijperi</name>
    <dbReference type="NCBI Taxonomy" id="599730"/>
    <lineage>
        <taxon>Eukaryota</taxon>
        <taxon>Fungi</taxon>
        <taxon>Dikarya</taxon>
        <taxon>Ascomycota</taxon>
        <taxon>Saccharomycotina</taxon>
        <taxon>Saccharomycetes</taxon>
        <taxon>Phaffomycetales</taxon>
        <taxon>Wickerhamomycetaceae</taxon>
        <taxon>Wickerhamomyces</taxon>
    </lineage>
</organism>
<dbReference type="GO" id="GO:0030976">
    <property type="term" value="F:thiamine pyrophosphate binding"/>
    <property type="evidence" value="ECO:0007669"/>
    <property type="project" value="InterPro"/>
</dbReference>
<dbReference type="InterPro" id="IPR012001">
    <property type="entry name" value="Thiamin_PyroP_enz_TPP-bd_dom"/>
</dbReference>
<evidence type="ECO:0000256" key="3">
    <source>
        <dbReference type="ARBA" id="ARBA00022723"/>
    </source>
</evidence>
<reference evidence="13" key="1">
    <citation type="journal article" date="2021" name="Open Biol.">
        <title>Shared evolutionary footprints suggest mitochondrial oxidative damage underlies multiple complex I losses in fungi.</title>
        <authorList>
            <person name="Schikora-Tamarit M.A."/>
            <person name="Marcet-Houben M."/>
            <person name="Nosek J."/>
            <person name="Gabaldon T."/>
        </authorList>
    </citation>
    <scope>NUCLEOTIDE SEQUENCE</scope>
    <source>
        <strain evidence="13">CBS2887</strain>
    </source>
</reference>
<feature type="binding site" evidence="8">
    <location>
        <position position="513"/>
    </location>
    <ligand>
        <name>Mg(2+)</name>
        <dbReference type="ChEBI" id="CHEBI:18420"/>
    </ligand>
</feature>
<feature type="domain" description="Thiamine pyrophosphate enzyme N-terminal TPP-binding" evidence="12">
    <location>
        <begin position="25"/>
        <end position="129"/>
    </location>
</feature>
<feature type="domain" description="Thiamine pyrophosphate enzyme TPP-binding" evidence="11">
    <location>
        <begin position="439"/>
        <end position="523"/>
    </location>
</feature>
<evidence type="ECO:0000256" key="5">
    <source>
        <dbReference type="ARBA" id="ARBA00022842"/>
    </source>
</evidence>
<protein>
    <recommendedName>
        <fullName evidence="15">Pyruvate decarboxylase</fullName>
    </recommendedName>
</protein>
<dbReference type="InterPro" id="IPR029061">
    <property type="entry name" value="THDP-binding"/>
</dbReference>
<evidence type="ECO:0000256" key="8">
    <source>
        <dbReference type="PIRSR" id="PIRSR036565-2"/>
    </source>
</evidence>
<evidence type="ECO:0000313" key="13">
    <source>
        <dbReference type="EMBL" id="KAH3683771.1"/>
    </source>
</evidence>
<evidence type="ECO:0000256" key="6">
    <source>
        <dbReference type="ARBA" id="ARBA00023052"/>
    </source>
</evidence>
<name>A0A9P8Q486_WICPI</name>
<evidence type="ECO:0000256" key="4">
    <source>
        <dbReference type="ARBA" id="ARBA00022793"/>
    </source>
</evidence>
<dbReference type="PANTHER" id="PTHR43452:SF3">
    <property type="entry name" value="TRANSAMINATED AMINO ACID DECARBOXYLASE"/>
    <property type="match status" value="1"/>
</dbReference>
<dbReference type="GO" id="GO:0000287">
    <property type="term" value="F:magnesium ion binding"/>
    <property type="evidence" value="ECO:0007669"/>
    <property type="project" value="InterPro"/>
</dbReference>
<dbReference type="InterPro" id="IPR029035">
    <property type="entry name" value="DHS-like_NAD/FAD-binding_dom"/>
</dbReference>
<dbReference type="PIRSF" id="PIRSF036565">
    <property type="entry name" value="Pyruvt_ip_decrb"/>
    <property type="match status" value="1"/>
</dbReference>
<comment type="caution">
    <text evidence="13">The sequence shown here is derived from an EMBL/GenBank/DDBJ whole genome shotgun (WGS) entry which is preliminary data.</text>
</comment>
<dbReference type="Pfam" id="PF02775">
    <property type="entry name" value="TPP_enzyme_C"/>
    <property type="match status" value="1"/>
</dbReference>
<dbReference type="Gene3D" id="3.40.50.970">
    <property type="match status" value="2"/>
</dbReference>
<reference evidence="13" key="2">
    <citation type="submission" date="2021-01" db="EMBL/GenBank/DDBJ databases">
        <authorList>
            <person name="Schikora-Tamarit M.A."/>
        </authorList>
    </citation>
    <scope>NUCLEOTIDE SEQUENCE</scope>
    <source>
        <strain evidence="13">CBS2887</strain>
    </source>
</reference>
<dbReference type="GO" id="GO:0000949">
    <property type="term" value="P:aromatic amino acid family catabolic process to alcohol via Ehrlich pathway"/>
    <property type="evidence" value="ECO:0007669"/>
    <property type="project" value="TreeGrafter"/>
</dbReference>
<evidence type="ECO:0000313" key="14">
    <source>
        <dbReference type="Proteomes" id="UP000774326"/>
    </source>
</evidence>
<dbReference type="GO" id="GO:0005829">
    <property type="term" value="C:cytosol"/>
    <property type="evidence" value="ECO:0007669"/>
    <property type="project" value="TreeGrafter"/>
</dbReference>
<accession>A0A9P8Q486</accession>
<dbReference type="FunFam" id="3.40.50.970:FF:000024">
    <property type="entry name" value="Pyruvate decarboxylase isozyme"/>
    <property type="match status" value="1"/>
</dbReference>
<dbReference type="InterPro" id="IPR011766">
    <property type="entry name" value="TPP_enzyme_TPP-bd"/>
</dbReference>
<dbReference type="SUPFAM" id="SSF52518">
    <property type="entry name" value="Thiamin diphosphate-binding fold (THDP-binding)"/>
    <property type="match status" value="2"/>
</dbReference>
<dbReference type="InterPro" id="IPR047214">
    <property type="entry name" value="TPP_PDC_IPDC"/>
</dbReference>
<comment type="cofactor">
    <cofactor evidence="8">
        <name>Mg(2+)</name>
        <dbReference type="ChEBI" id="CHEBI:18420"/>
    </cofactor>
    <text evidence="8">Binds 1 Mg(2+) per subunit.</text>
</comment>
<keyword evidence="3 8" id="KW-0479">Metal-binding</keyword>
<evidence type="ECO:0000256" key="7">
    <source>
        <dbReference type="ARBA" id="ARBA00023239"/>
    </source>
</evidence>
<evidence type="ECO:0000256" key="2">
    <source>
        <dbReference type="ARBA" id="ARBA00007812"/>
    </source>
</evidence>
<evidence type="ECO:0008006" key="15">
    <source>
        <dbReference type="Google" id="ProtNLM"/>
    </source>
</evidence>
<dbReference type="InterPro" id="IPR012110">
    <property type="entry name" value="PDC/IPDC-like"/>
</dbReference>
<feature type="binding site" evidence="8">
    <location>
        <position position="484"/>
    </location>
    <ligand>
        <name>Mg(2+)</name>
        <dbReference type="ChEBI" id="CHEBI:18420"/>
    </ligand>
</feature>
<comment type="cofactor">
    <cofactor evidence="1">
        <name>thiamine diphosphate</name>
        <dbReference type="ChEBI" id="CHEBI:58937"/>
    </cofactor>
</comment>
<dbReference type="Pfam" id="PF02776">
    <property type="entry name" value="TPP_enzyme_N"/>
    <property type="match status" value="1"/>
</dbReference>
<keyword evidence="7" id="KW-0456">Lyase</keyword>
<dbReference type="Pfam" id="PF00205">
    <property type="entry name" value="TPP_enzyme_M"/>
    <property type="match status" value="1"/>
</dbReference>
<keyword evidence="6 9" id="KW-0786">Thiamine pyrophosphate</keyword>
<evidence type="ECO:0000259" key="12">
    <source>
        <dbReference type="Pfam" id="PF02776"/>
    </source>
</evidence>
<dbReference type="Gene3D" id="3.40.50.1220">
    <property type="entry name" value="TPP-binding domain"/>
    <property type="match status" value="1"/>
</dbReference>
<dbReference type="Proteomes" id="UP000774326">
    <property type="component" value="Unassembled WGS sequence"/>
</dbReference>
<dbReference type="CDD" id="cd07038">
    <property type="entry name" value="TPP_PYR_PDC_IPDC_like"/>
    <property type="match status" value="1"/>
</dbReference>
<dbReference type="InterPro" id="IPR012000">
    <property type="entry name" value="Thiamin_PyroP_enz_cen_dom"/>
</dbReference>
<comment type="similarity">
    <text evidence="2 9">Belongs to the TPP enzyme family.</text>
</comment>
<keyword evidence="14" id="KW-1185">Reference proteome</keyword>
<dbReference type="OrthoDB" id="308383at2759"/>
<sequence length="606" mass="68340">MTPISIEQIPGTVTTATDAAVNMMPLGEYIFKRLEQVHNVRSVFGVPGDFQLSLLEHIYKTKLNWVGGCNELNSGYAADGYSRYTRSLGVLITTYGVGELSAINAVSGAFAEYSKILHIVGMPSTKVMTDEQLKKQHIHHLVPDLDSLKDSNHLVYADMVDKVCCAKKIIMNQDQILDDLDDLILQIFKTSRPGYLFLPVDLSDELVNAERLHSQSLEHIHKSFLEIKDSEEDRHITELANKVLEQVYNAKNPVILADVLADRYANGQELLQEFINKTNLHHYVTFMGKSLVSEYHPKFVGDYQGSLLSNPGIHENFVSSDLVLYVGPYINEMNTGKYTAEFKENTIILHADYLKIGQTIYRDAHFIKLLAKMNSIMDQTRVPINPLLQFPITKKFANIPSTAKINQSTLLSKLEAFIQPNDVLVCETGSVMFGLPDIKFPTGMRYIAQGFYLSIGMALPASVGVGCAMRDLGSSQRLILLEGDGSAQMTIQEISAFEHLKIKPIIFLLNNNGYTVERIIKGEHQSYNDVKPWNWLNCFKFFNVQEDSVRTAKIVEVTELTKALNSIETRSVTEGTLEFYEIILDQLDVPWRFHAMNSNRLLPKMD</sequence>
<dbReference type="InterPro" id="IPR047213">
    <property type="entry name" value="TPP_PYR_PDC_IPDC-like"/>
</dbReference>
<dbReference type="EMBL" id="JAEUBG010002958">
    <property type="protein sequence ID" value="KAH3683771.1"/>
    <property type="molecule type" value="Genomic_DNA"/>
</dbReference>
<feature type="domain" description="Thiamine pyrophosphate enzyme central" evidence="10">
    <location>
        <begin position="241"/>
        <end position="363"/>
    </location>
</feature>
<proteinExistence type="inferred from homology"/>